<dbReference type="AlphaFoldDB" id="A0AAV7J4Z4"/>
<feature type="compositionally biased region" description="Polar residues" evidence="1">
    <location>
        <begin position="106"/>
        <end position="126"/>
    </location>
</feature>
<dbReference type="Gene3D" id="2.40.50.90">
    <property type="match status" value="1"/>
</dbReference>
<feature type="region of interest" description="Disordered" evidence="1">
    <location>
        <begin position="146"/>
        <end position="206"/>
    </location>
</feature>
<keyword evidence="3" id="KW-1185">Reference proteome</keyword>
<comment type="caution">
    <text evidence="2">The sequence shown here is derived from an EMBL/GenBank/DDBJ whole genome shotgun (WGS) entry which is preliminary data.</text>
</comment>
<feature type="compositionally biased region" description="Acidic residues" evidence="1">
    <location>
        <begin position="194"/>
        <end position="206"/>
    </location>
</feature>
<evidence type="ECO:0000313" key="2">
    <source>
        <dbReference type="EMBL" id="KAH0564415.1"/>
    </source>
</evidence>
<name>A0AAV7J4Z4_COTGL</name>
<dbReference type="EMBL" id="JAHXZJ010000002">
    <property type="protein sequence ID" value="KAH0564415.1"/>
    <property type="molecule type" value="Genomic_DNA"/>
</dbReference>
<feature type="region of interest" description="Disordered" evidence="1">
    <location>
        <begin position="102"/>
        <end position="131"/>
    </location>
</feature>
<evidence type="ECO:0000256" key="1">
    <source>
        <dbReference type="SAM" id="MobiDB-lite"/>
    </source>
</evidence>
<dbReference type="InterPro" id="IPR035437">
    <property type="entry name" value="SNase_OB-fold_sf"/>
</dbReference>
<protein>
    <submittedName>
        <fullName evidence="2">Uncharacterized protein</fullName>
    </submittedName>
</protein>
<proteinExistence type="predicted"/>
<accession>A0AAV7J4Z4</accession>
<evidence type="ECO:0000313" key="3">
    <source>
        <dbReference type="Proteomes" id="UP000826195"/>
    </source>
</evidence>
<organism evidence="2 3">
    <name type="scientific">Cotesia glomerata</name>
    <name type="common">Lepidopteran parasitic wasp</name>
    <name type="synonym">Apanteles glomeratus</name>
    <dbReference type="NCBI Taxonomy" id="32391"/>
    <lineage>
        <taxon>Eukaryota</taxon>
        <taxon>Metazoa</taxon>
        <taxon>Ecdysozoa</taxon>
        <taxon>Arthropoda</taxon>
        <taxon>Hexapoda</taxon>
        <taxon>Insecta</taxon>
        <taxon>Pterygota</taxon>
        <taxon>Neoptera</taxon>
        <taxon>Endopterygota</taxon>
        <taxon>Hymenoptera</taxon>
        <taxon>Apocrita</taxon>
        <taxon>Ichneumonoidea</taxon>
        <taxon>Braconidae</taxon>
        <taxon>Microgastrinae</taxon>
        <taxon>Cotesia</taxon>
    </lineage>
</organism>
<sequence length="206" mass="23254">MYFPSVKARNGYEWSDQTCDRFGDLSWVAQWKVLIAKVRGFKERVISQGTSRREGSPIPCVDLYDKNDKKDIDIGKQLVIENLAVLDDGSWSTASSTASLLKHQDVSSPSLDSTLPVTTKSSSPQRKITPEVIDLTTPRKRVVEEVDLVTPQTDRKKKSTFDKKKQGKSTNGTKQENKKLPVDTQPRHLPGGEESYDEYSDELEMF</sequence>
<reference evidence="2 3" key="1">
    <citation type="journal article" date="2021" name="J. Hered.">
        <title>A chromosome-level genome assembly of the parasitoid wasp, Cotesia glomerata (Hymenoptera: Braconidae).</title>
        <authorList>
            <person name="Pinto B.J."/>
            <person name="Weis J.J."/>
            <person name="Gamble T."/>
            <person name="Ode P.J."/>
            <person name="Paul R."/>
            <person name="Zaspel J.M."/>
        </authorList>
    </citation>
    <scope>NUCLEOTIDE SEQUENCE [LARGE SCALE GENOMIC DNA]</scope>
    <source>
        <strain evidence="2">CgM1</strain>
    </source>
</reference>
<dbReference type="Proteomes" id="UP000826195">
    <property type="component" value="Unassembled WGS sequence"/>
</dbReference>
<gene>
    <name evidence="2" type="ORF">KQX54_011959</name>
</gene>